<proteinExistence type="predicted"/>
<dbReference type="RefSeq" id="WP_167830632.1">
    <property type="nucleotide sequence ID" value="NZ_JAAVUM010000001.1"/>
</dbReference>
<evidence type="ECO:0000313" key="1">
    <source>
        <dbReference type="EMBL" id="NKE04112.1"/>
    </source>
</evidence>
<evidence type="ECO:0008006" key="3">
    <source>
        <dbReference type="Google" id="ProtNLM"/>
    </source>
</evidence>
<reference evidence="1 2" key="1">
    <citation type="submission" date="2020-03" db="EMBL/GenBank/DDBJ databases">
        <authorList>
            <person name="Sun Q."/>
        </authorList>
    </citation>
    <scope>NUCLEOTIDE SEQUENCE [LARGE SCALE GENOMIC DNA]</scope>
    <source>
        <strain evidence="1 2">KACC 21451</strain>
    </source>
</reference>
<dbReference type="Proteomes" id="UP000587942">
    <property type="component" value="Unassembled WGS sequence"/>
</dbReference>
<organism evidence="1 2">
    <name type="scientific">Mesobacillus selenatarsenatis</name>
    <dbReference type="NCBI Taxonomy" id="388741"/>
    <lineage>
        <taxon>Bacteria</taxon>
        <taxon>Bacillati</taxon>
        <taxon>Bacillota</taxon>
        <taxon>Bacilli</taxon>
        <taxon>Bacillales</taxon>
        <taxon>Bacillaceae</taxon>
        <taxon>Mesobacillus</taxon>
    </lineage>
</organism>
<comment type="caution">
    <text evidence="1">The sequence shown here is derived from an EMBL/GenBank/DDBJ whole genome shotgun (WGS) entry which is preliminary data.</text>
</comment>
<dbReference type="AlphaFoldDB" id="A0A846TFJ0"/>
<accession>A0A846TFJ0</accession>
<name>A0A846TFJ0_9BACI</name>
<evidence type="ECO:0000313" key="2">
    <source>
        <dbReference type="Proteomes" id="UP000587942"/>
    </source>
</evidence>
<dbReference type="PROSITE" id="PS51257">
    <property type="entry name" value="PROKAR_LIPOPROTEIN"/>
    <property type="match status" value="1"/>
</dbReference>
<dbReference type="EMBL" id="JAAVUM010000001">
    <property type="protein sequence ID" value="NKE04112.1"/>
    <property type="molecule type" value="Genomic_DNA"/>
</dbReference>
<sequence>MKKSVFILFSTILVILTGCINDLASESVKEEKKTDYFNLVIESDKNIYRQDEDIQISSYLEYFGENDLMLDPKPTITIVVRNYKDGEIVEKIDFDPIEETIKEGEKFSKTIDNINLEMGKYDAFVQVTPFSVGSDQFNLSTAPIILEVR</sequence>
<protein>
    <recommendedName>
        <fullName evidence="3">Lipoprotein</fullName>
    </recommendedName>
</protein>
<gene>
    <name evidence="1" type="ORF">GWK17_01260</name>
</gene>